<dbReference type="SUPFAM" id="SSF55729">
    <property type="entry name" value="Acyl-CoA N-acyltransferases (Nat)"/>
    <property type="match status" value="1"/>
</dbReference>
<dbReference type="PROSITE" id="PS51186">
    <property type="entry name" value="GNAT"/>
    <property type="match status" value="1"/>
</dbReference>
<dbReference type="InterPro" id="IPR000182">
    <property type="entry name" value="GNAT_dom"/>
</dbReference>
<keyword evidence="2" id="KW-0808">Transferase</keyword>
<comment type="caution">
    <text evidence="2">The sequence shown here is derived from an EMBL/GenBank/DDBJ whole genome shotgun (WGS) entry which is preliminary data.</text>
</comment>
<accession>A0A6I0EY75</accession>
<dbReference type="GO" id="GO:0008080">
    <property type="term" value="F:N-acetyltransferase activity"/>
    <property type="evidence" value="ECO:0007669"/>
    <property type="project" value="InterPro"/>
</dbReference>
<evidence type="ECO:0000313" key="3">
    <source>
        <dbReference type="Proteomes" id="UP000468766"/>
    </source>
</evidence>
<keyword evidence="3" id="KW-1185">Reference proteome</keyword>
<reference evidence="2 3" key="1">
    <citation type="submission" date="2019-10" db="EMBL/GenBank/DDBJ databases">
        <title>Whole-genome sequence of the extremophile Heliorestis acidaminivorans DSM 24790.</title>
        <authorList>
            <person name="Kyndt J.A."/>
            <person name="Meyer T.E."/>
        </authorList>
    </citation>
    <scope>NUCLEOTIDE SEQUENCE [LARGE SCALE GENOMIC DNA]</scope>
    <source>
        <strain evidence="2 3">DSM 24790</strain>
    </source>
</reference>
<dbReference type="InterPro" id="IPR022525">
    <property type="entry name" value="GNAT_AblB"/>
</dbReference>
<feature type="domain" description="N-acetyltransferase" evidence="1">
    <location>
        <begin position="133"/>
        <end position="285"/>
    </location>
</feature>
<dbReference type="AlphaFoldDB" id="A0A6I0EY75"/>
<dbReference type="NCBIfam" id="TIGR03827">
    <property type="entry name" value="GNAT_ablB"/>
    <property type="match status" value="1"/>
</dbReference>
<dbReference type="InterPro" id="IPR016181">
    <property type="entry name" value="Acyl_CoA_acyltransferase"/>
</dbReference>
<protein>
    <submittedName>
        <fullName evidence="2">Putative beta-lysine N-acetyltransferase</fullName>
    </submittedName>
</protein>
<organism evidence="2 3">
    <name type="scientific">Heliorestis acidaminivorans</name>
    <dbReference type="NCBI Taxonomy" id="553427"/>
    <lineage>
        <taxon>Bacteria</taxon>
        <taxon>Bacillati</taxon>
        <taxon>Bacillota</taxon>
        <taxon>Clostridia</taxon>
        <taxon>Eubacteriales</taxon>
        <taxon>Heliobacteriaceae</taxon>
        <taxon>Heliorestis</taxon>
    </lineage>
</organism>
<name>A0A6I0EY75_9FIRM</name>
<dbReference type="Gene3D" id="3.40.630.30">
    <property type="match status" value="1"/>
</dbReference>
<evidence type="ECO:0000259" key="1">
    <source>
        <dbReference type="PROSITE" id="PS51186"/>
    </source>
</evidence>
<dbReference type="RefSeq" id="WP_151619342.1">
    <property type="nucleotide sequence ID" value="NZ_WBXO01000003.1"/>
</dbReference>
<dbReference type="Pfam" id="PF00583">
    <property type="entry name" value="Acetyltransf_1"/>
    <property type="match status" value="1"/>
</dbReference>
<gene>
    <name evidence="2" type="primary">ablB</name>
    <name evidence="2" type="ORF">F9B85_05475</name>
</gene>
<proteinExistence type="predicted"/>
<sequence>MISKKSRLTKECTFDSTSISPQVDQLNRRLIITSIPSPLPPTFASSIIEVAKKEKLEKIWLWAPIRELAPLLEQGFLLEGIIEGEKKEKTMATMAYYIVPQRGISRKTEEEKALLHAIAEKPIKKLDPLPSSYDLRFLQSRDSFAISKLLREVFETYPSPVDNPAYIQELMTKGCLFAGAFYEDKLVSLVAGYPEKEWMRCEITDCATHQDHRGLAFTERLIPLVEKAMLKKGDYRFYTLARATSYGVNRVFYKLGYRYQGRLINNCDIAGSYEDMNLWVKYNINY</sequence>
<evidence type="ECO:0000313" key="2">
    <source>
        <dbReference type="EMBL" id="KAB2953361.1"/>
    </source>
</evidence>
<dbReference type="EMBL" id="WBXO01000003">
    <property type="protein sequence ID" value="KAB2953361.1"/>
    <property type="molecule type" value="Genomic_DNA"/>
</dbReference>
<dbReference type="Proteomes" id="UP000468766">
    <property type="component" value="Unassembled WGS sequence"/>
</dbReference>
<dbReference type="OrthoDB" id="9790652at2"/>